<name>A0AAE8SH62_9HYPO</name>
<comment type="caution">
    <text evidence="8">The sequence shown here is derived from an EMBL/GenBank/DDBJ whole genome shotgun (WGS) entry which is preliminary data.</text>
</comment>
<feature type="transmembrane region" description="Helical" evidence="6">
    <location>
        <begin position="222"/>
        <end position="246"/>
    </location>
</feature>
<keyword evidence="4 6" id="KW-0472">Membrane</keyword>
<keyword evidence="2 6" id="KW-0812">Transmembrane</keyword>
<dbReference type="AlphaFoldDB" id="A0AAE8SH62"/>
<evidence type="ECO:0000256" key="1">
    <source>
        <dbReference type="ARBA" id="ARBA00004141"/>
    </source>
</evidence>
<keyword evidence="3 6" id="KW-1133">Transmembrane helix</keyword>
<evidence type="ECO:0000256" key="3">
    <source>
        <dbReference type="ARBA" id="ARBA00022989"/>
    </source>
</evidence>
<organism evidence="8 9">
    <name type="scientific">Fusarium torulosum</name>
    <dbReference type="NCBI Taxonomy" id="33205"/>
    <lineage>
        <taxon>Eukaryota</taxon>
        <taxon>Fungi</taxon>
        <taxon>Dikarya</taxon>
        <taxon>Ascomycota</taxon>
        <taxon>Pezizomycotina</taxon>
        <taxon>Sordariomycetes</taxon>
        <taxon>Hypocreomycetidae</taxon>
        <taxon>Hypocreales</taxon>
        <taxon>Nectriaceae</taxon>
        <taxon>Fusarium</taxon>
    </lineage>
</organism>
<dbReference type="EMBL" id="ONZP01000174">
    <property type="protein sequence ID" value="SPJ75750.1"/>
    <property type="molecule type" value="Genomic_DNA"/>
</dbReference>
<dbReference type="PANTHER" id="PTHR33048:SF47">
    <property type="entry name" value="INTEGRAL MEMBRANE PROTEIN-RELATED"/>
    <property type="match status" value="1"/>
</dbReference>
<evidence type="ECO:0000256" key="5">
    <source>
        <dbReference type="ARBA" id="ARBA00038359"/>
    </source>
</evidence>
<dbReference type="InterPro" id="IPR049326">
    <property type="entry name" value="Rhodopsin_dom_fungi"/>
</dbReference>
<sequence>MSSDEIAADTTLESRKPTILAIVVSIPTLALSVVLLRVYTRAILLRNFGIDDGCVIVALVSAQGDANGAVFSITDSAFNISMCHSHTRNGFGTHQSTVSDDEFRAFMKTFYFSIVTYNIALAAIKTTFLVQYYRAIGVRQYKKAYMIALVVVSAWSVSQILLNTLACIPVSAFWDHSAGGSCIPNNPSWYINAAGNIVTDILIILLPLPILRELRLGRRQKWILISIFCLGFFTCMISIIRIKFLSITDDITWNNVEAAAWSVGELCSGIICACLPTLRPLVSRHFPSFSSHSRSYAVHEDSRAQMNSHQIHQSRSLEMDGLSGQSIHSSESMEQLHVLESRIVIHTDIDQHVHASAPGNYQTLHHTYIRGGPGL</sequence>
<dbReference type="Proteomes" id="UP001187734">
    <property type="component" value="Unassembled WGS sequence"/>
</dbReference>
<proteinExistence type="inferred from homology"/>
<evidence type="ECO:0000256" key="2">
    <source>
        <dbReference type="ARBA" id="ARBA00022692"/>
    </source>
</evidence>
<evidence type="ECO:0000259" key="7">
    <source>
        <dbReference type="Pfam" id="PF20684"/>
    </source>
</evidence>
<evidence type="ECO:0000313" key="9">
    <source>
        <dbReference type="Proteomes" id="UP001187734"/>
    </source>
</evidence>
<feature type="transmembrane region" description="Helical" evidence="6">
    <location>
        <begin position="19"/>
        <end position="39"/>
    </location>
</feature>
<evidence type="ECO:0000256" key="6">
    <source>
        <dbReference type="SAM" id="Phobius"/>
    </source>
</evidence>
<evidence type="ECO:0000313" key="8">
    <source>
        <dbReference type="EMBL" id="SPJ75750.1"/>
    </source>
</evidence>
<dbReference type="InterPro" id="IPR052337">
    <property type="entry name" value="SAT4-like"/>
</dbReference>
<comment type="subcellular location">
    <subcellularLocation>
        <location evidence="1">Membrane</location>
        <topology evidence="1">Multi-pass membrane protein</topology>
    </subcellularLocation>
</comment>
<feature type="transmembrane region" description="Helical" evidence="6">
    <location>
        <begin position="145"/>
        <end position="174"/>
    </location>
</feature>
<keyword evidence="9" id="KW-1185">Reference proteome</keyword>
<feature type="transmembrane region" description="Helical" evidence="6">
    <location>
        <begin position="189"/>
        <end position="210"/>
    </location>
</feature>
<gene>
    <name evidence="8" type="ORF">FTOL_05481</name>
</gene>
<comment type="similarity">
    <text evidence="5">Belongs to the SAT4 family.</text>
</comment>
<dbReference type="Pfam" id="PF20684">
    <property type="entry name" value="Fung_rhodopsin"/>
    <property type="match status" value="1"/>
</dbReference>
<reference evidence="8" key="1">
    <citation type="submission" date="2018-03" db="EMBL/GenBank/DDBJ databases">
        <authorList>
            <person name="Guldener U."/>
        </authorList>
    </citation>
    <scope>NUCLEOTIDE SEQUENCE</scope>
</reference>
<feature type="domain" description="Rhodopsin" evidence="7">
    <location>
        <begin position="36"/>
        <end position="284"/>
    </location>
</feature>
<feature type="transmembrane region" description="Helical" evidence="6">
    <location>
        <begin position="110"/>
        <end position="133"/>
    </location>
</feature>
<evidence type="ECO:0000256" key="4">
    <source>
        <dbReference type="ARBA" id="ARBA00023136"/>
    </source>
</evidence>
<protein>
    <submittedName>
        <fullName evidence="8">Related to integral membrane protein</fullName>
    </submittedName>
</protein>
<dbReference type="GO" id="GO:0016020">
    <property type="term" value="C:membrane"/>
    <property type="evidence" value="ECO:0007669"/>
    <property type="project" value="UniProtKB-SubCell"/>
</dbReference>
<dbReference type="PANTHER" id="PTHR33048">
    <property type="entry name" value="PTH11-LIKE INTEGRAL MEMBRANE PROTEIN (AFU_ORTHOLOGUE AFUA_5G11245)"/>
    <property type="match status" value="1"/>
</dbReference>
<accession>A0AAE8SH62</accession>